<gene>
    <name evidence="1" type="ORF">Tco_0799402</name>
</gene>
<organism evidence="1 2">
    <name type="scientific">Tanacetum coccineum</name>
    <dbReference type="NCBI Taxonomy" id="301880"/>
    <lineage>
        <taxon>Eukaryota</taxon>
        <taxon>Viridiplantae</taxon>
        <taxon>Streptophyta</taxon>
        <taxon>Embryophyta</taxon>
        <taxon>Tracheophyta</taxon>
        <taxon>Spermatophyta</taxon>
        <taxon>Magnoliopsida</taxon>
        <taxon>eudicotyledons</taxon>
        <taxon>Gunneridae</taxon>
        <taxon>Pentapetalae</taxon>
        <taxon>asterids</taxon>
        <taxon>campanulids</taxon>
        <taxon>Asterales</taxon>
        <taxon>Asteraceae</taxon>
        <taxon>Asteroideae</taxon>
        <taxon>Anthemideae</taxon>
        <taxon>Anthemidinae</taxon>
        <taxon>Tanacetum</taxon>
    </lineage>
</organism>
<dbReference type="InterPro" id="IPR050951">
    <property type="entry name" value="Retrovirus_Pol_polyprotein"/>
</dbReference>
<dbReference type="SUPFAM" id="SSF56672">
    <property type="entry name" value="DNA/RNA polymerases"/>
    <property type="match status" value="1"/>
</dbReference>
<comment type="caution">
    <text evidence="1">The sequence shown here is derived from an EMBL/GenBank/DDBJ whole genome shotgun (WGS) entry which is preliminary data.</text>
</comment>
<dbReference type="PANTHER" id="PTHR37984">
    <property type="entry name" value="PROTEIN CBG26694"/>
    <property type="match status" value="1"/>
</dbReference>
<evidence type="ECO:0000313" key="2">
    <source>
        <dbReference type="Proteomes" id="UP001151760"/>
    </source>
</evidence>
<keyword evidence="2" id="KW-1185">Reference proteome</keyword>
<reference evidence="1" key="1">
    <citation type="journal article" date="2022" name="Int. J. Mol. Sci.">
        <title>Draft Genome of Tanacetum Coccineum: Genomic Comparison of Closely Related Tanacetum-Family Plants.</title>
        <authorList>
            <person name="Yamashiro T."/>
            <person name="Shiraishi A."/>
            <person name="Nakayama K."/>
            <person name="Satake H."/>
        </authorList>
    </citation>
    <scope>NUCLEOTIDE SEQUENCE</scope>
</reference>
<sequence>MVLRGTPKASVHWMEGKRQDKEVVPVKNVELLMLSIYLNTGLQLLNLQREPETNQIDPTLEKVVQDCNLAEHVQHLVAVLDTMRKNQLYAKKSKCVFGTSHVEYLDHVISADGIANDSSKIKAV</sequence>
<dbReference type="Proteomes" id="UP001151760">
    <property type="component" value="Unassembled WGS sequence"/>
</dbReference>
<dbReference type="InterPro" id="IPR043502">
    <property type="entry name" value="DNA/RNA_pol_sf"/>
</dbReference>
<dbReference type="PANTHER" id="PTHR37984:SF5">
    <property type="entry name" value="PROTEIN NYNRIN-LIKE"/>
    <property type="match status" value="1"/>
</dbReference>
<evidence type="ECO:0000313" key="1">
    <source>
        <dbReference type="EMBL" id="GJS92434.1"/>
    </source>
</evidence>
<reference evidence="1" key="2">
    <citation type="submission" date="2022-01" db="EMBL/GenBank/DDBJ databases">
        <authorList>
            <person name="Yamashiro T."/>
            <person name="Shiraishi A."/>
            <person name="Satake H."/>
            <person name="Nakayama K."/>
        </authorList>
    </citation>
    <scope>NUCLEOTIDE SEQUENCE</scope>
</reference>
<dbReference type="Gene3D" id="3.30.70.270">
    <property type="match status" value="1"/>
</dbReference>
<name>A0ABQ4ZQ88_9ASTR</name>
<accession>A0ABQ4ZQ88</accession>
<dbReference type="EMBL" id="BQNB010011581">
    <property type="protein sequence ID" value="GJS92434.1"/>
    <property type="molecule type" value="Genomic_DNA"/>
</dbReference>
<proteinExistence type="predicted"/>
<dbReference type="InterPro" id="IPR043128">
    <property type="entry name" value="Rev_trsase/Diguanyl_cyclase"/>
</dbReference>
<protein>
    <submittedName>
        <fullName evidence="1">Uncharacterized protein</fullName>
    </submittedName>
</protein>